<proteinExistence type="predicted"/>
<dbReference type="Proteomes" id="UP000823775">
    <property type="component" value="Unassembled WGS sequence"/>
</dbReference>
<organism evidence="1 2">
    <name type="scientific">Datura stramonium</name>
    <name type="common">Jimsonweed</name>
    <name type="synonym">Common thornapple</name>
    <dbReference type="NCBI Taxonomy" id="4076"/>
    <lineage>
        <taxon>Eukaryota</taxon>
        <taxon>Viridiplantae</taxon>
        <taxon>Streptophyta</taxon>
        <taxon>Embryophyta</taxon>
        <taxon>Tracheophyta</taxon>
        <taxon>Spermatophyta</taxon>
        <taxon>Magnoliopsida</taxon>
        <taxon>eudicotyledons</taxon>
        <taxon>Gunneridae</taxon>
        <taxon>Pentapetalae</taxon>
        <taxon>asterids</taxon>
        <taxon>lamiids</taxon>
        <taxon>Solanales</taxon>
        <taxon>Solanaceae</taxon>
        <taxon>Solanoideae</taxon>
        <taxon>Datureae</taxon>
        <taxon>Datura</taxon>
    </lineage>
</organism>
<reference evidence="1 2" key="1">
    <citation type="journal article" date="2021" name="BMC Genomics">
        <title>Datura genome reveals duplications of psychoactive alkaloid biosynthetic genes and high mutation rate following tissue culture.</title>
        <authorList>
            <person name="Rajewski A."/>
            <person name="Carter-House D."/>
            <person name="Stajich J."/>
            <person name="Litt A."/>
        </authorList>
    </citation>
    <scope>NUCLEOTIDE SEQUENCE [LARGE SCALE GENOMIC DNA]</scope>
    <source>
        <strain evidence="1">AR-01</strain>
    </source>
</reference>
<keyword evidence="2" id="KW-1185">Reference proteome</keyword>
<feature type="non-terminal residue" evidence="1">
    <location>
        <position position="1"/>
    </location>
</feature>
<dbReference type="EMBL" id="JACEIK010003374">
    <property type="protein sequence ID" value="MCD9641465.1"/>
    <property type="molecule type" value="Genomic_DNA"/>
</dbReference>
<comment type="caution">
    <text evidence="1">The sequence shown here is derived from an EMBL/GenBank/DDBJ whole genome shotgun (WGS) entry which is preliminary data.</text>
</comment>
<protein>
    <submittedName>
        <fullName evidence="1">Uncharacterized protein</fullName>
    </submittedName>
</protein>
<evidence type="ECO:0000313" key="1">
    <source>
        <dbReference type="EMBL" id="MCD9641465.1"/>
    </source>
</evidence>
<name>A0ABS8V2T8_DATST</name>
<sequence>LVLAACVYNIWIEMNNIIFKMKRVEPQVIKRRIVQDVFYRGSMNKKVAKKLEEMNFYP</sequence>
<evidence type="ECO:0000313" key="2">
    <source>
        <dbReference type="Proteomes" id="UP000823775"/>
    </source>
</evidence>
<gene>
    <name evidence="1" type="ORF">HAX54_027660</name>
</gene>
<accession>A0ABS8V2T8</accession>